<gene>
    <name evidence="4" type="ORF">MVEN_01324300</name>
</gene>
<feature type="region of interest" description="Disordered" evidence="2">
    <location>
        <begin position="99"/>
        <end position="118"/>
    </location>
</feature>
<evidence type="ECO:0000256" key="3">
    <source>
        <dbReference type="SAM" id="Phobius"/>
    </source>
</evidence>
<keyword evidence="3" id="KW-1133">Transmembrane helix</keyword>
<evidence type="ECO:0000256" key="1">
    <source>
        <dbReference type="SAM" id="Coils"/>
    </source>
</evidence>
<organism evidence="4 5">
    <name type="scientific">Mycena venus</name>
    <dbReference type="NCBI Taxonomy" id="2733690"/>
    <lineage>
        <taxon>Eukaryota</taxon>
        <taxon>Fungi</taxon>
        <taxon>Dikarya</taxon>
        <taxon>Basidiomycota</taxon>
        <taxon>Agaricomycotina</taxon>
        <taxon>Agaricomycetes</taxon>
        <taxon>Agaricomycetidae</taxon>
        <taxon>Agaricales</taxon>
        <taxon>Marasmiineae</taxon>
        <taxon>Mycenaceae</taxon>
        <taxon>Mycena</taxon>
    </lineage>
</organism>
<dbReference type="AlphaFoldDB" id="A0A8H6Y1Q2"/>
<evidence type="ECO:0000313" key="4">
    <source>
        <dbReference type="EMBL" id="KAF7350212.1"/>
    </source>
</evidence>
<evidence type="ECO:0000313" key="5">
    <source>
        <dbReference type="Proteomes" id="UP000620124"/>
    </source>
</evidence>
<feature type="transmembrane region" description="Helical" evidence="3">
    <location>
        <begin position="39"/>
        <end position="61"/>
    </location>
</feature>
<proteinExistence type="predicted"/>
<reference evidence="4" key="1">
    <citation type="submission" date="2020-05" db="EMBL/GenBank/DDBJ databases">
        <title>Mycena genomes resolve the evolution of fungal bioluminescence.</title>
        <authorList>
            <person name="Tsai I.J."/>
        </authorList>
    </citation>
    <scope>NUCLEOTIDE SEQUENCE</scope>
    <source>
        <strain evidence="4">CCC161011</strain>
    </source>
</reference>
<sequence length="218" mass="23990">MYLYGVLDGVKTPRVYAVEMPRQIHHARDSSAPMAAGTIVLYTIMILALTAVVGATVIWVWRCFRRPSPDGPIQRKAKKVVLPTVSPFDLVRAIRPSAHVPETSSGARSSTVSTTRQQQLENELRAVQEKMVDLEDLERHAVPAVEAQESTGPHSLLRLLSVRSTGTTSRGSQDLVSQLEAARERNEALAARIRELEQQMLSEWALGISDDPPPGYTG</sequence>
<feature type="compositionally biased region" description="Polar residues" evidence="2">
    <location>
        <begin position="102"/>
        <end position="118"/>
    </location>
</feature>
<name>A0A8H6Y1Q2_9AGAR</name>
<feature type="coiled-coil region" evidence="1">
    <location>
        <begin position="172"/>
        <end position="199"/>
    </location>
</feature>
<evidence type="ECO:0000256" key="2">
    <source>
        <dbReference type="SAM" id="MobiDB-lite"/>
    </source>
</evidence>
<keyword evidence="3" id="KW-0472">Membrane</keyword>
<dbReference type="EMBL" id="JACAZI010000010">
    <property type="protein sequence ID" value="KAF7350212.1"/>
    <property type="molecule type" value="Genomic_DNA"/>
</dbReference>
<accession>A0A8H6Y1Q2</accession>
<comment type="caution">
    <text evidence="4">The sequence shown here is derived from an EMBL/GenBank/DDBJ whole genome shotgun (WGS) entry which is preliminary data.</text>
</comment>
<protein>
    <submittedName>
        <fullName evidence="4">Uncharacterized protein</fullName>
    </submittedName>
</protein>
<keyword evidence="5" id="KW-1185">Reference proteome</keyword>
<keyword evidence="3" id="KW-0812">Transmembrane</keyword>
<keyword evidence="1" id="KW-0175">Coiled coil</keyword>
<dbReference type="Proteomes" id="UP000620124">
    <property type="component" value="Unassembled WGS sequence"/>
</dbReference>
<dbReference type="OrthoDB" id="3061113at2759"/>